<sequence>MLLNARPNGVNRDGPPKLKMYGLTYLRLSNQLLDGWNFGVFKAFVKKMHADQGYCSNPENYGRHVIPLEQSKPKISLEELLEATKPMDPLPFNNETDMKVVA</sequence>
<dbReference type="InterPro" id="IPR001371">
    <property type="entry name" value="Glyco_hydro_14B_pln"/>
</dbReference>
<dbReference type="OrthoDB" id="1660156at2759"/>
<dbReference type="Gene3D" id="3.20.20.80">
    <property type="entry name" value="Glycosidases"/>
    <property type="match status" value="1"/>
</dbReference>
<dbReference type="InterPro" id="IPR017853">
    <property type="entry name" value="GH"/>
</dbReference>
<dbReference type="EMBL" id="KQ090179">
    <property type="protein sequence ID" value="KMT02262.1"/>
    <property type="molecule type" value="Genomic_DNA"/>
</dbReference>
<gene>
    <name evidence="1" type="ORF">BVRB_9g206490</name>
</gene>
<name>A0A0J8BM25_BETVV</name>
<proteinExistence type="predicted"/>
<keyword evidence="2" id="KW-1185">Reference proteome</keyword>
<organism evidence="1 2">
    <name type="scientific">Beta vulgaris subsp. vulgaris</name>
    <name type="common">Beet</name>
    <dbReference type="NCBI Taxonomy" id="3555"/>
    <lineage>
        <taxon>Eukaryota</taxon>
        <taxon>Viridiplantae</taxon>
        <taxon>Streptophyta</taxon>
        <taxon>Embryophyta</taxon>
        <taxon>Tracheophyta</taxon>
        <taxon>Spermatophyta</taxon>
        <taxon>Magnoliopsida</taxon>
        <taxon>eudicotyledons</taxon>
        <taxon>Gunneridae</taxon>
        <taxon>Pentapetalae</taxon>
        <taxon>Caryophyllales</taxon>
        <taxon>Chenopodiaceae</taxon>
        <taxon>Betoideae</taxon>
        <taxon>Beta</taxon>
    </lineage>
</organism>
<accession>A0A0J8BM25</accession>
<reference evidence="1 2" key="1">
    <citation type="journal article" date="2014" name="Nature">
        <title>The genome of the recently domesticated crop plant sugar beet (Beta vulgaris).</title>
        <authorList>
            <person name="Dohm J.C."/>
            <person name="Minoche A.E."/>
            <person name="Holtgrawe D."/>
            <person name="Capella-Gutierrez S."/>
            <person name="Zakrzewski F."/>
            <person name="Tafer H."/>
            <person name="Rupp O."/>
            <person name="Sorensen T.R."/>
            <person name="Stracke R."/>
            <person name="Reinhardt R."/>
            <person name="Goesmann A."/>
            <person name="Kraft T."/>
            <person name="Schulz B."/>
            <person name="Stadler P.F."/>
            <person name="Schmidt T."/>
            <person name="Gabaldon T."/>
            <person name="Lehrach H."/>
            <person name="Weisshaar B."/>
            <person name="Himmelbauer H."/>
        </authorList>
    </citation>
    <scope>NUCLEOTIDE SEQUENCE [LARGE SCALE GENOMIC DNA]</scope>
    <source>
        <tissue evidence="1">Taproot</tissue>
    </source>
</reference>
<protein>
    <submittedName>
        <fullName evidence="1">Uncharacterized protein</fullName>
    </submittedName>
</protein>
<dbReference type="Proteomes" id="UP000035740">
    <property type="component" value="Chromosome 9"/>
</dbReference>
<dbReference type="PRINTS" id="PR00842">
    <property type="entry name" value="GLHYDLASE14B"/>
</dbReference>
<dbReference type="SUPFAM" id="SSF51445">
    <property type="entry name" value="(Trans)glycosidases"/>
    <property type="match status" value="1"/>
</dbReference>
<evidence type="ECO:0000313" key="2">
    <source>
        <dbReference type="Proteomes" id="UP000035740"/>
    </source>
</evidence>
<dbReference type="GO" id="GO:0000272">
    <property type="term" value="P:polysaccharide catabolic process"/>
    <property type="evidence" value="ECO:0007669"/>
    <property type="project" value="InterPro"/>
</dbReference>
<dbReference type="Gramene" id="KMT02262">
    <property type="protein sequence ID" value="KMT02262"/>
    <property type="gene ID" value="BVRB_9g206490"/>
</dbReference>
<dbReference type="AlphaFoldDB" id="A0A0J8BM25"/>
<dbReference type="GO" id="GO:0016161">
    <property type="term" value="F:beta-amylase activity"/>
    <property type="evidence" value="ECO:0007669"/>
    <property type="project" value="InterPro"/>
</dbReference>
<evidence type="ECO:0000313" key="1">
    <source>
        <dbReference type="EMBL" id="KMT02262.1"/>
    </source>
</evidence>